<feature type="transmembrane region" description="Helical" evidence="2">
    <location>
        <begin position="145"/>
        <end position="168"/>
    </location>
</feature>
<feature type="signal peptide" evidence="3">
    <location>
        <begin position="1"/>
        <end position="29"/>
    </location>
</feature>
<feature type="region of interest" description="Disordered" evidence="1">
    <location>
        <begin position="45"/>
        <end position="128"/>
    </location>
</feature>
<evidence type="ECO:0000256" key="2">
    <source>
        <dbReference type="SAM" id="Phobius"/>
    </source>
</evidence>
<name>A0A5P2DKM3_STRVZ</name>
<evidence type="ECO:0000313" key="4">
    <source>
        <dbReference type="EMBL" id="QES55656.1"/>
    </source>
</evidence>
<sequence>MIQGFRPPHWLACAALAASALAPTASAYAGPFLAPVRPIAAPAAPDAPHGELAGSLAGVGRERPGRPVGEPANPELTVASRPLPARPRTEPGTAATPALPTAPTGAATARPPTARPPTAAVAAPSPPPAVVTDLRTAPNDRAADLAAHILPLGTGFALMGLGLGYLGIRLRRGI</sequence>
<feature type="chain" id="PRO_5038918020" evidence="3">
    <location>
        <begin position="30"/>
        <end position="174"/>
    </location>
</feature>
<dbReference type="Proteomes" id="UP000324101">
    <property type="component" value="Chromosome"/>
</dbReference>
<feature type="compositionally biased region" description="Low complexity" evidence="1">
    <location>
        <begin position="91"/>
        <end position="123"/>
    </location>
</feature>
<proteinExistence type="predicted"/>
<evidence type="ECO:0000313" key="5">
    <source>
        <dbReference type="Proteomes" id="UP000324101"/>
    </source>
</evidence>
<evidence type="ECO:0000256" key="1">
    <source>
        <dbReference type="SAM" id="MobiDB-lite"/>
    </source>
</evidence>
<dbReference type="RefSeq" id="WP_190621036.1">
    <property type="nucleotide sequence ID" value="NZ_CP029189.1"/>
</dbReference>
<dbReference type="AlphaFoldDB" id="A0A5P2DKM3"/>
<keyword evidence="2" id="KW-1133">Transmembrane helix</keyword>
<reference evidence="4 5" key="1">
    <citation type="submission" date="2018-05" db="EMBL/GenBank/DDBJ databases">
        <title>Streptomyces venezuelae.</title>
        <authorList>
            <person name="Kim W."/>
            <person name="Lee N."/>
            <person name="Cho B.-K."/>
        </authorList>
    </citation>
    <scope>NUCLEOTIDE SEQUENCE [LARGE SCALE GENOMIC DNA]</scope>
    <source>
        <strain evidence="4 5">ATCC 21018</strain>
    </source>
</reference>
<keyword evidence="2" id="KW-0812">Transmembrane</keyword>
<accession>A0A5P2DKM3</accession>
<dbReference type="EMBL" id="CP029189">
    <property type="protein sequence ID" value="QES55656.1"/>
    <property type="molecule type" value="Genomic_DNA"/>
</dbReference>
<protein>
    <submittedName>
        <fullName evidence="4">Uncharacterized protein</fullName>
    </submittedName>
</protein>
<evidence type="ECO:0000256" key="3">
    <source>
        <dbReference type="SAM" id="SignalP"/>
    </source>
</evidence>
<keyword evidence="2" id="KW-0472">Membrane</keyword>
<gene>
    <name evidence="4" type="ORF">DEJ51_16990</name>
</gene>
<keyword evidence="3" id="KW-0732">Signal</keyword>
<organism evidence="4 5">
    <name type="scientific">Streptomyces venezuelae</name>
    <dbReference type="NCBI Taxonomy" id="54571"/>
    <lineage>
        <taxon>Bacteria</taxon>
        <taxon>Bacillati</taxon>
        <taxon>Actinomycetota</taxon>
        <taxon>Actinomycetes</taxon>
        <taxon>Kitasatosporales</taxon>
        <taxon>Streptomycetaceae</taxon>
        <taxon>Streptomyces</taxon>
    </lineage>
</organism>